<evidence type="ECO:0000256" key="5">
    <source>
        <dbReference type="ARBA" id="ARBA00022517"/>
    </source>
</evidence>
<comment type="subcellular location">
    <subcellularLocation>
        <location evidence="2">Nucleus</location>
        <location evidence="2">Nucleolus</location>
    </subcellularLocation>
</comment>
<feature type="compositionally biased region" description="Basic residues" evidence="8">
    <location>
        <begin position="16"/>
        <end position="26"/>
    </location>
</feature>
<protein>
    <recommendedName>
        <fullName evidence="4">Ribosome assembly protein 3</fullName>
    </recommendedName>
</protein>
<evidence type="ECO:0000256" key="2">
    <source>
        <dbReference type="ARBA" id="ARBA00004604"/>
    </source>
</evidence>
<dbReference type="Proteomes" id="UP000094236">
    <property type="component" value="Unassembled WGS sequence"/>
</dbReference>
<keyword evidence="11" id="KW-1185">Reference proteome</keyword>
<dbReference type="STRING" id="669874.A0A1E4U2H1"/>
<dbReference type="GO" id="GO:0000027">
    <property type="term" value="P:ribosomal large subunit assembly"/>
    <property type="evidence" value="ECO:0007669"/>
    <property type="project" value="TreeGrafter"/>
</dbReference>
<organism evidence="10 11">
    <name type="scientific">Pachysolen tannophilus NRRL Y-2460</name>
    <dbReference type="NCBI Taxonomy" id="669874"/>
    <lineage>
        <taxon>Eukaryota</taxon>
        <taxon>Fungi</taxon>
        <taxon>Dikarya</taxon>
        <taxon>Ascomycota</taxon>
        <taxon>Saccharomycotina</taxon>
        <taxon>Pichiomycetes</taxon>
        <taxon>Pachysolenaceae</taxon>
        <taxon>Pachysolen</taxon>
    </lineage>
</organism>
<reference evidence="11" key="1">
    <citation type="submission" date="2016-05" db="EMBL/GenBank/DDBJ databases">
        <title>Comparative genomics of biotechnologically important yeasts.</title>
        <authorList>
            <consortium name="DOE Joint Genome Institute"/>
            <person name="Riley R."/>
            <person name="Haridas S."/>
            <person name="Wolfe K.H."/>
            <person name="Lopes M.R."/>
            <person name="Hittinger C.T."/>
            <person name="Goker M."/>
            <person name="Salamov A."/>
            <person name="Wisecaver J."/>
            <person name="Long T.M."/>
            <person name="Aerts A.L."/>
            <person name="Barry K."/>
            <person name="Choi C."/>
            <person name="Clum A."/>
            <person name="Coughlan A.Y."/>
            <person name="Deshpande S."/>
            <person name="Douglass A.P."/>
            <person name="Hanson S.J."/>
            <person name="Klenk H.-P."/>
            <person name="Labutti K."/>
            <person name="Lapidus A."/>
            <person name="Lindquist E."/>
            <person name="Lipzen A."/>
            <person name="Meier-Kolthoff J.P."/>
            <person name="Ohm R.A."/>
            <person name="Otillar R.P."/>
            <person name="Pangilinan J."/>
            <person name="Peng Y."/>
            <person name="Rokas A."/>
            <person name="Rosa C.A."/>
            <person name="Scheuner C."/>
            <person name="Sibirny A.A."/>
            <person name="Slot J.C."/>
            <person name="Stielow J.B."/>
            <person name="Sun H."/>
            <person name="Kurtzman C.P."/>
            <person name="Blackwell M."/>
            <person name="Grigoriev I.V."/>
            <person name="Jeffries T.W."/>
        </authorList>
    </citation>
    <scope>NUCLEOTIDE SEQUENCE [LARGE SCALE GENOMIC DNA]</scope>
    <source>
        <strain evidence="11">NRRL Y-2460</strain>
    </source>
</reference>
<dbReference type="Pfam" id="PF14615">
    <property type="entry name" value="Rsa3"/>
    <property type="match status" value="1"/>
</dbReference>
<feature type="region of interest" description="Disordered" evidence="8">
    <location>
        <begin position="1"/>
        <end position="86"/>
    </location>
</feature>
<dbReference type="EMBL" id="KV454011">
    <property type="protein sequence ID" value="ODV98194.1"/>
    <property type="molecule type" value="Genomic_DNA"/>
</dbReference>
<dbReference type="PANTHER" id="PTHR28127">
    <property type="entry name" value="RIBOSOME ASSEMBLY PROTEIN 3"/>
    <property type="match status" value="1"/>
</dbReference>
<evidence type="ECO:0000259" key="9">
    <source>
        <dbReference type="Pfam" id="PF14615"/>
    </source>
</evidence>
<evidence type="ECO:0000256" key="8">
    <source>
        <dbReference type="SAM" id="MobiDB-lite"/>
    </source>
</evidence>
<evidence type="ECO:0000256" key="1">
    <source>
        <dbReference type="ARBA" id="ARBA00003035"/>
    </source>
</evidence>
<accession>A0A1E4U2H1</accession>
<evidence type="ECO:0000256" key="4">
    <source>
        <dbReference type="ARBA" id="ARBA00015339"/>
    </source>
</evidence>
<keyword evidence="7" id="KW-0687">Ribonucleoprotein</keyword>
<dbReference type="GO" id="GO:0030687">
    <property type="term" value="C:preribosome, large subunit precursor"/>
    <property type="evidence" value="ECO:0007669"/>
    <property type="project" value="TreeGrafter"/>
</dbReference>
<feature type="compositionally biased region" description="Basic and acidic residues" evidence="8">
    <location>
        <begin position="74"/>
        <end position="84"/>
    </location>
</feature>
<feature type="domain" description="Ribosome-assembly protein 3 C-terminal" evidence="9">
    <location>
        <begin position="145"/>
        <end position="189"/>
    </location>
</feature>
<sequence length="199" mass="22480">MGVALKDEQVNSSNSKKNKRRRRKKRRTEDFSSDSSSSSEDDSDNNKDSDNVTTSQQDIENDKDNNNNITIDDINMHSDSEEASTKIQPLKIVDETRSKLQKIDINSQPSISLLTQQKMQSGFKNNQLNLEKISSKIESERDALANDYLSLMASTYSEDVDELRKKPDFTEKSLPLLAKLLKSGANIFDDETLKAVISK</sequence>
<keyword evidence="6" id="KW-0539">Nucleus</keyword>
<dbReference type="PANTHER" id="PTHR28127:SF1">
    <property type="entry name" value="RIBOSOME ASSEMBLY PROTEIN 3"/>
    <property type="match status" value="1"/>
</dbReference>
<dbReference type="InterPro" id="IPR028217">
    <property type="entry name" value="Rsa3_C"/>
</dbReference>
<dbReference type="AlphaFoldDB" id="A0A1E4U2H1"/>
<comment type="similarity">
    <text evidence="3">Belongs to the RSA3 family.</text>
</comment>
<dbReference type="InterPro" id="IPR051898">
    <property type="entry name" value="Ribosome_Assembly_3"/>
</dbReference>
<dbReference type="GO" id="GO:0005730">
    <property type="term" value="C:nucleolus"/>
    <property type="evidence" value="ECO:0007669"/>
    <property type="project" value="UniProtKB-SubCell"/>
</dbReference>
<evidence type="ECO:0000256" key="7">
    <source>
        <dbReference type="ARBA" id="ARBA00023274"/>
    </source>
</evidence>
<proteinExistence type="inferred from homology"/>
<evidence type="ECO:0000313" key="11">
    <source>
        <dbReference type="Proteomes" id="UP000094236"/>
    </source>
</evidence>
<keyword evidence="5" id="KW-0690">Ribosome biogenesis</keyword>
<dbReference type="OrthoDB" id="69550at2759"/>
<name>A0A1E4U2H1_PACTA</name>
<gene>
    <name evidence="10" type="ORF">PACTADRAFT_14664</name>
</gene>
<comment type="function">
    <text evidence="1">Required for efficient biogenesis of the 60S ribosomal subunit.</text>
</comment>
<evidence type="ECO:0000256" key="3">
    <source>
        <dbReference type="ARBA" id="ARBA00006256"/>
    </source>
</evidence>
<evidence type="ECO:0000313" key="10">
    <source>
        <dbReference type="EMBL" id="ODV98194.1"/>
    </source>
</evidence>
<evidence type="ECO:0000256" key="6">
    <source>
        <dbReference type="ARBA" id="ARBA00023242"/>
    </source>
</evidence>